<comment type="caution">
    <text evidence="3">The sequence shown here is derived from an EMBL/GenBank/DDBJ whole genome shotgun (WGS) entry which is preliminary data.</text>
</comment>
<gene>
    <name evidence="3" type="ORF">ZIOFF_036767</name>
</gene>
<proteinExistence type="predicted"/>
<keyword evidence="2" id="KW-0804">Transcription</keyword>
<dbReference type="EMBL" id="JACMSC010000010">
    <property type="protein sequence ID" value="KAG6504434.1"/>
    <property type="molecule type" value="Genomic_DNA"/>
</dbReference>
<organism evidence="3 4">
    <name type="scientific">Zingiber officinale</name>
    <name type="common">Ginger</name>
    <name type="synonym">Amomum zingiber</name>
    <dbReference type="NCBI Taxonomy" id="94328"/>
    <lineage>
        <taxon>Eukaryota</taxon>
        <taxon>Viridiplantae</taxon>
        <taxon>Streptophyta</taxon>
        <taxon>Embryophyta</taxon>
        <taxon>Tracheophyta</taxon>
        <taxon>Spermatophyta</taxon>
        <taxon>Magnoliopsida</taxon>
        <taxon>Liliopsida</taxon>
        <taxon>Zingiberales</taxon>
        <taxon>Zingiberaceae</taxon>
        <taxon>Zingiber</taxon>
    </lineage>
</organism>
<sequence>MTHDRTQDSYGELYTAVTLRTAGLTWPAFDRYENTPTRRASGLFVRCNLALPATPARAVSDTSCHARAPDKDLPCCLAFEGPSAPPRDKNHNPGTWPPFSSFIYIIPNFLHCIIAAYVDEAIIFMDTAGPRMRLRPAAALGRGRRGGKGGKGRHGHGIERRRVRELRRLVPGGRRLPEDLLFVRTADYIFRLRLRVAVLTALYQVYMP</sequence>
<dbReference type="Proteomes" id="UP000734854">
    <property type="component" value="Unassembled WGS sequence"/>
</dbReference>
<evidence type="ECO:0000313" key="3">
    <source>
        <dbReference type="EMBL" id="KAG6504434.1"/>
    </source>
</evidence>
<evidence type="ECO:0000313" key="4">
    <source>
        <dbReference type="Proteomes" id="UP000734854"/>
    </source>
</evidence>
<keyword evidence="4" id="KW-1185">Reference proteome</keyword>
<dbReference type="AlphaFoldDB" id="A0A8J5GHL7"/>
<evidence type="ECO:0000256" key="1">
    <source>
        <dbReference type="ARBA" id="ARBA00023015"/>
    </source>
</evidence>
<dbReference type="InterPro" id="IPR044660">
    <property type="entry name" value="IBH1-like"/>
</dbReference>
<dbReference type="PANTHER" id="PTHR33124">
    <property type="entry name" value="TRANSCRIPTION FACTOR IBH1-LIKE 1"/>
    <property type="match status" value="1"/>
</dbReference>
<keyword evidence="1" id="KW-0805">Transcription regulation</keyword>
<reference evidence="3 4" key="1">
    <citation type="submission" date="2020-08" db="EMBL/GenBank/DDBJ databases">
        <title>Plant Genome Project.</title>
        <authorList>
            <person name="Zhang R.-G."/>
        </authorList>
    </citation>
    <scope>NUCLEOTIDE SEQUENCE [LARGE SCALE GENOMIC DNA]</scope>
    <source>
        <tissue evidence="3">Rhizome</tissue>
    </source>
</reference>
<dbReference type="PANTHER" id="PTHR33124:SF9">
    <property type="entry name" value="TRANSCRIPTION FACTOR"/>
    <property type="match status" value="1"/>
</dbReference>
<dbReference type="GO" id="GO:0006355">
    <property type="term" value="P:regulation of DNA-templated transcription"/>
    <property type="evidence" value="ECO:0007669"/>
    <property type="project" value="InterPro"/>
</dbReference>
<name>A0A8J5GHL7_ZINOF</name>
<accession>A0A8J5GHL7</accession>
<evidence type="ECO:0000256" key="2">
    <source>
        <dbReference type="ARBA" id="ARBA00023163"/>
    </source>
</evidence>
<protein>
    <submittedName>
        <fullName evidence="3">Uncharacterized protein</fullName>
    </submittedName>
</protein>